<feature type="compositionally biased region" description="Polar residues" evidence="2">
    <location>
        <begin position="220"/>
        <end position="229"/>
    </location>
</feature>
<comment type="caution">
    <text evidence="3">The sequence shown here is derived from an EMBL/GenBank/DDBJ whole genome shotgun (WGS) entry which is preliminary data.</text>
</comment>
<reference evidence="3" key="1">
    <citation type="submission" date="2021-03" db="EMBL/GenBank/DDBJ databases">
        <authorList>
            <person name="Tagirdzhanova G."/>
        </authorList>
    </citation>
    <scope>NUCLEOTIDE SEQUENCE</scope>
</reference>
<feature type="compositionally biased region" description="Basic and acidic residues" evidence="2">
    <location>
        <begin position="561"/>
        <end position="572"/>
    </location>
</feature>
<evidence type="ECO:0000256" key="1">
    <source>
        <dbReference type="SAM" id="Coils"/>
    </source>
</evidence>
<evidence type="ECO:0000313" key="4">
    <source>
        <dbReference type="Proteomes" id="UP000664203"/>
    </source>
</evidence>
<proteinExistence type="predicted"/>
<feature type="compositionally biased region" description="Basic and acidic residues" evidence="2">
    <location>
        <begin position="1070"/>
        <end position="1103"/>
    </location>
</feature>
<feature type="region of interest" description="Disordered" evidence="2">
    <location>
        <begin position="561"/>
        <end position="620"/>
    </location>
</feature>
<evidence type="ECO:0000256" key="2">
    <source>
        <dbReference type="SAM" id="MobiDB-lite"/>
    </source>
</evidence>
<feature type="compositionally biased region" description="Acidic residues" evidence="2">
    <location>
        <begin position="754"/>
        <end position="772"/>
    </location>
</feature>
<feature type="region of interest" description="Disordered" evidence="2">
    <location>
        <begin position="684"/>
        <end position="849"/>
    </location>
</feature>
<sequence length="1216" mass="132560">MELAGVVGMGMSQEALRPDLLKYVFVKDQEASEKKLGKAVFWVFNQSHEVVVPETASAETKGQAAKTVPDHTNLEASAVKQTAITDFFCPRPATSLAEVPVLGGNVSDNTRRLFTLPPFITPCPSVRFSEVPVVFHVQSDCVVEDYLDPTRPLYEREALRPSSEPSSAETGSSLTKSGLSTLSPDLEDSVWDTSKEEALLGSLAQSSVSSLPTSPKSSREMPSNTSSSPPKVPATELIGTSQAEDTKRDEAQQDIENYWVKKDEERLEVIANMEKTMAEINGKLASTATAFQMACGANQGLQAELEKKTTSILQMEEDMDHLVHSLDAADMKKEQLKKELAHNRRDRKYHFDRAEEAMTLIESDPTKEFVAKLLQAKAEAESTNIIQQREMESDMDYLRLQLKERCDSVVHLTKSLSRVADFDRWKEIKKEMEELNARAKNLPEELQGAWSECKKWKGQHDALWKKHQKLLVEQATLEDDFQRAQDSDMEEIRKLQRQLKNTAVTSERTVKGCLKQIFERLVRCSLYLESEGYLPFNEEHQMIRERVRKLTGEDYQKSLEEYYDEHDIRDEFTLNDENEEDDQDEEGHSLNNGGHAGHEESNRQGNDQEHDEGSIGNHGNVAVHTSDLAAGAANITRDSSSAPPFPITSEDDTLAAATAKEEAVVAHTENPPYLFTTAAEQATRPVASPPHVAQNYGTIAPSDKVQTLDGLSPGEPAQAPKIDDVEPPNTNKGGVHREKDEKGTGVDQDKIEDGEGVLEDDSSTDVLVEEENGSVKEAPNSAVPEGNGDDVNDETTAHQRNMMSPPVLAGGNSPSARALLKPRGKKQAFSGRESSVSTPAAKSKPESSEGFVLPNPLFASKPAEATSVLTSVGNASPNVGETFAFGNGKNPPPSIFATPTVDPKGKSGEGSITPEALKTAKPAGATKPSAAAKGNSQDIWGGVSFAAAENRPFSFKATPAVDLETKSKEKSIVFKSFSTLQPAEAKTPIFKFSEFQRGSDAAKAPKEAAPGTRKAARFHKQPQGFNFGQNGSAISITGSSPSLPGRSTQPASTGMFSFSGKPPPSMTIQTKEKADGVDVVKHENSKENILKTEAPKKEAPKEEGLEEVSEEKAPEEGTPTKEAPNDGKPKVGGPEDDPPQEKTQKKQTPKEISAAKEATSKEEETPQDSPSPSSPTRTQKRAAKKQQKKAAKKAEKEAENANAQASRRVKQALMMR</sequence>
<gene>
    <name evidence="3" type="ORF">ALECFALPRED_007967</name>
</gene>
<feature type="region of interest" description="Disordered" evidence="2">
    <location>
        <begin position="883"/>
        <end position="936"/>
    </location>
</feature>
<dbReference type="EMBL" id="CAJPDR010000535">
    <property type="protein sequence ID" value="CAF9939049.1"/>
    <property type="molecule type" value="Genomic_DNA"/>
</dbReference>
<feature type="compositionally biased region" description="Polar residues" evidence="2">
    <location>
        <begin position="1023"/>
        <end position="1056"/>
    </location>
</feature>
<organism evidence="3 4">
    <name type="scientific">Alectoria fallacina</name>
    <dbReference type="NCBI Taxonomy" id="1903189"/>
    <lineage>
        <taxon>Eukaryota</taxon>
        <taxon>Fungi</taxon>
        <taxon>Dikarya</taxon>
        <taxon>Ascomycota</taxon>
        <taxon>Pezizomycotina</taxon>
        <taxon>Lecanoromycetes</taxon>
        <taxon>OSLEUM clade</taxon>
        <taxon>Lecanoromycetidae</taxon>
        <taxon>Lecanorales</taxon>
        <taxon>Lecanorineae</taxon>
        <taxon>Parmeliaceae</taxon>
        <taxon>Alectoria</taxon>
    </lineage>
</organism>
<evidence type="ECO:0000313" key="3">
    <source>
        <dbReference type="EMBL" id="CAF9939049.1"/>
    </source>
</evidence>
<feature type="compositionally biased region" description="Low complexity" evidence="2">
    <location>
        <begin position="161"/>
        <end position="183"/>
    </location>
</feature>
<dbReference type="AlphaFoldDB" id="A0A8H3PF74"/>
<dbReference type="Proteomes" id="UP000664203">
    <property type="component" value="Unassembled WGS sequence"/>
</dbReference>
<feature type="compositionally biased region" description="Basic and acidic residues" evidence="2">
    <location>
        <begin position="1110"/>
        <end position="1129"/>
    </location>
</feature>
<feature type="coiled-coil region" evidence="1">
    <location>
        <begin position="298"/>
        <end position="346"/>
    </location>
</feature>
<feature type="compositionally biased region" description="Acidic residues" evidence="2">
    <location>
        <begin position="573"/>
        <end position="585"/>
    </location>
</feature>
<accession>A0A8H3PF74</accession>
<keyword evidence="1" id="KW-0175">Coiled coil</keyword>
<feature type="region of interest" description="Disordered" evidence="2">
    <location>
        <begin position="998"/>
        <end position="1216"/>
    </location>
</feature>
<feature type="compositionally biased region" description="Basic and acidic residues" evidence="2">
    <location>
        <begin position="735"/>
        <end position="753"/>
    </location>
</feature>
<name>A0A8H3PF74_9LECA</name>
<feature type="compositionally biased region" description="Low complexity" evidence="2">
    <location>
        <begin position="202"/>
        <end position="216"/>
    </location>
</feature>
<feature type="region of interest" description="Disordered" evidence="2">
    <location>
        <begin position="202"/>
        <end position="249"/>
    </location>
</feature>
<feature type="compositionally biased region" description="Basic residues" evidence="2">
    <location>
        <begin position="1178"/>
        <end position="1191"/>
    </location>
</feature>
<feature type="region of interest" description="Disordered" evidence="2">
    <location>
        <begin position="156"/>
        <end position="185"/>
    </location>
</feature>
<protein>
    <submittedName>
        <fullName evidence="3">Uncharacterized protein</fullName>
    </submittedName>
</protein>
<feature type="compositionally biased region" description="Basic and acidic residues" evidence="2">
    <location>
        <begin position="596"/>
        <end position="613"/>
    </location>
</feature>
<keyword evidence="4" id="KW-1185">Reference proteome</keyword>
<dbReference type="OrthoDB" id="5405045at2759"/>